<evidence type="ECO:0000313" key="1">
    <source>
        <dbReference type="EMBL" id="GIE09217.1"/>
    </source>
</evidence>
<proteinExistence type="predicted"/>
<organism evidence="1 2">
    <name type="scientific">Paractinoplanes ferrugineus</name>
    <dbReference type="NCBI Taxonomy" id="113564"/>
    <lineage>
        <taxon>Bacteria</taxon>
        <taxon>Bacillati</taxon>
        <taxon>Actinomycetota</taxon>
        <taxon>Actinomycetes</taxon>
        <taxon>Micromonosporales</taxon>
        <taxon>Micromonosporaceae</taxon>
        <taxon>Paractinoplanes</taxon>
    </lineage>
</organism>
<accession>A0A919IWQ0</accession>
<keyword evidence="2" id="KW-1185">Reference proteome</keyword>
<dbReference type="AlphaFoldDB" id="A0A919IWQ0"/>
<protein>
    <submittedName>
        <fullName evidence="1">Uncharacterized protein</fullName>
    </submittedName>
</protein>
<gene>
    <name evidence="1" type="ORF">Afe05nite_10570</name>
</gene>
<dbReference type="RefSeq" id="WP_203815832.1">
    <property type="nucleotide sequence ID" value="NZ_BAAABP010000021.1"/>
</dbReference>
<dbReference type="EMBL" id="BOMM01000008">
    <property type="protein sequence ID" value="GIE09217.1"/>
    <property type="molecule type" value="Genomic_DNA"/>
</dbReference>
<name>A0A919IWQ0_9ACTN</name>
<sequence length="102" mass="11509">MSAIVTDDRDEDWYTNGRGWSIITERVMKDLDPAQVETFETYASTIGLNFGRIEQPTRGEVARWVLRAVETLAGPEAAEHGWDTDNSRNHLGELVVMLRAMA</sequence>
<evidence type="ECO:0000313" key="2">
    <source>
        <dbReference type="Proteomes" id="UP000598174"/>
    </source>
</evidence>
<comment type="caution">
    <text evidence="1">The sequence shown here is derived from an EMBL/GenBank/DDBJ whole genome shotgun (WGS) entry which is preliminary data.</text>
</comment>
<reference evidence="1" key="1">
    <citation type="submission" date="2021-01" db="EMBL/GenBank/DDBJ databases">
        <title>Whole genome shotgun sequence of Actinoplanes ferrugineus NBRC 15555.</title>
        <authorList>
            <person name="Komaki H."/>
            <person name="Tamura T."/>
        </authorList>
    </citation>
    <scope>NUCLEOTIDE SEQUENCE</scope>
    <source>
        <strain evidence="1">NBRC 15555</strain>
    </source>
</reference>
<dbReference type="Proteomes" id="UP000598174">
    <property type="component" value="Unassembled WGS sequence"/>
</dbReference>